<accession>A0ABQ0M4U9</accession>
<protein>
    <submittedName>
        <fullName evidence="2">Uncharacterized protein</fullName>
    </submittedName>
</protein>
<dbReference type="EMBL" id="DF849423">
    <property type="protein sequence ID" value="GAT57206.1"/>
    <property type="molecule type" value="Genomic_DNA"/>
</dbReference>
<evidence type="ECO:0000313" key="2">
    <source>
        <dbReference type="EMBL" id="GAT57206.1"/>
    </source>
</evidence>
<sequence length="99" mass="10715">MPLLLLHHQPQHDRRRPSERVRPTHSANPPAAADDGDDGARRCADGLELACAIAEHYEGRGVLELQTAETRASSPSLPFAPPRSEPEGTTALRRGASDM</sequence>
<feature type="compositionally biased region" description="Basic and acidic residues" evidence="1">
    <location>
        <begin position="10"/>
        <end position="22"/>
    </location>
</feature>
<dbReference type="Proteomes" id="UP000815677">
    <property type="component" value="Unassembled WGS sequence"/>
</dbReference>
<proteinExistence type="predicted"/>
<evidence type="ECO:0000256" key="1">
    <source>
        <dbReference type="SAM" id="MobiDB-lite"/>
    </source>
</evidence>
<feature type="region of interest" description="Disordered" evidence="1">
    <location>
        <begin position="1"/>
        <end position="41"/>
    </location>
</feature>
<gene>
    <name evidence="2" type="ORF">MCHLO_13771</name>
</gene>
<organism evidence="2 3">
    <name type="scientific">Mycena chlorophos</name>
    <name type="common">Agaric fungus</name>
    <name type="synonym">Agaricus chlorophos</name>
    <dbReference type="NCBI Taxonomy" id="658473"/>
    <lineage>
        <taxon>Eukaryota</taxon>
        <taxon>Fungi</taxon>
        <taxon>Dikarya</taxon>
        <taxon>Basidiomycota</taxon>
        <taxon>Agaricomycotina</taxon>
        <taxon>Agaricomycetes</taxon>
        <taxon>Agaricomycetidae</taxon>
        <taxon>Agaricales</taxon>
        <taxon>Marasmiineae</taxon>
        <taxon>Mycenaceae</taxon>
        <taxon>Mycena</taxon>
    </lineage>
</organism>
<keyword evidence="3" id="KW-1185">Reference proteome</keyword>
<evidence type="ECO:0000313" key="3">
    <source>
        <dbReference type="Proteomes" id="UP000815677"/>
    </source>
</evidence>
<feature type="region of interest" description="Disordered" evidence="1">
    <location>
        <begin position="65"/>
        <end position="99"/>
    </location>
</feature>
<name>A0ABQ0M4U9_MYCCL</name>
<feature type="compositionally biased region" description="Polar residues" evidence="1">
    <location>
        <begin position="67"/>
        <end position="76"/>
    </location>
</feature>
<reference evidence="2" key="1">
    <citation type="submission" date="2014-09" db="EMBL/GenBank/DDBJ databases">
        <title>Genome sequence of the luminous mushroom Mycena chlorophos for searching fungal bioluminescence genes.</title>
        <authorList>
            <person name="Tanaka Y."/>
            <person name="Kasuga D."/>
            <person name="Oba Y."/>
            <person name="Hase S."/>
            <person name="Sato K."/>
            <person name="Oba Y."/>
            <person name="Sakakibara Y."/>
        </authorList>
    </citation>
    <scope>NUCLEOTIDE SEQUENCE</scope>
</reference>